<dbReference type="Pfam" id="PF02384">
    <property type="entry name" value="N6_Mtase"/>
    <property type="match status" value="1"/>
</dbReference>
<dbReference type="InterPro" id="IPR003356">
    <property type="entry name" value="DNA_methylase_A-5"/>
</dbReference>
<evidence type="ECO:0000259" key="1">
    <source>
        <dbReference type="Pfam" id="PF02384"/>
    </source>
</evidence>
<dbReference type="AlphaFoldDB" id="A0A430B2Y0"/>
<comment type="caution">
    <text evidence="3">The sequence shown here is derived from an EMBL/GenBank/DDBJ whole genome shotgun (WGS) entry which is preliminary data.</text>
</comment>
<dbReference type="SUPFAM" id="SSF53335">
    <property type="entry name" value="S-adenosyl-L-methionine-dependent methyltransferases"/>
    <property type="match status" value="1"/>
</dbReference>
<dbReference type="Proteomes" id="UP000286773">
    <property type="component" value="Unassembled WGS sequence"/>
</dbReference>
<dbReference type="PIRSF" id="PIRSF026567">
    <property type="entry name" value="Adenine_mtase_bact_prd"/>
    <property type="match status" value="1"/>
</dbReference>
<dbReference type="PANTHER" id="PTHR41313:SF1">
    <property type="entry name" value="DNA METHYLASE ADENINE-SPECIFIC DOMAIN-CONTAINING PROTEIN"/>
    <property type="match status" value="1"/>
</dbReference>
<dbReference type="GO" id="GO:0032259">
    <property type="term" value="P:methylation"/>
    <property type="evidence" value="ECO:0007669"/>
    <property type="project" value="UniProtKB-KW"/>
</dbReference>
<proteinExistence type="predicted"/>
<evidence type="ECO:0000259" key="2">
    <source>
        <dbReference type="Pfam" id="PF21106"/>
    </source>
</evidence>
<keyword evidence="3" id="KW-0808">Transferase</keyword>
<keyword evidence="4" id="KW-1185">Reference proteome</keyword>
<protein>
    <submittedName>
        <fullName evidence="3">SAM-dependent methyltransferase</fullName>
    </submittedName>
</protein>
<sequence length="338" mass="37819">MSQKVEEKGFHLLTESTELLQQALDTSFFDAYLENMENFLDSQTVRVIEGTPDPETAAKLQRIYQDIKALELTAESKRKISQLTLLKGMLSDTLQPNHQLTPDGIGFLVTYIVEELLADRLQLRVADLAVGTGNLLYTLMTNLALSGKQVSGVGVDADELLLNIAAVDKEWLGLDVTLFYQDSIQPLLLDPVDVAIADLPIGYYPDDARASSFTVAAETGHTYAHHLLMEQAMNYVTQDGFGVFLLPSQFLESEQAGQLKKWLTEKVYLQAILQLPENLFKNRASRKSIIVVQNRGEGASQATEVLLAELPSLKETQAVYQFIEEFNQWQHLNLKKKV</sequence>
<dbReference type="Pfam" id="PF21106">
    <property type="entry name" value="YtxK_like"/>
    <property type="match status" value="1"/>
</dbReference>
<evidence type="ECO:0000313" key="3">
    <source>
        <dbReference type="EMBL" id="RSU14591.1"/>
    </source>
</evidence>
<accession>A0A430B2Y0</accession>
<dbReference type="CDD" id="cd02440">
    <property type="entry name" value="AdoMet_MTases"/>
    <property type="match status" value="1"/>
</dbReference>
<feature type="domain" description="DNA methylase adenine-specific" evidence="1">
    <location>
        <begin position="110"/>
        <end position="314"/>
    </location>
</feature>
<organism evidence="3 4">
    <name type="scientific">Vagococcus acidifermentans</name>
    <dbReference type="NCBI Taxonomy" id="564710"/>
    <lineage>
        <taxon>Bacteria</taxon>
        <taxon>Bacillati</taxon>
        <taxon>Bacillota</taxon>
        <taxon>Bacilli</taxon>
        <taxon>Lactobacillales</taxon>
        <taxon>Enterococcaceae</taxon>
        <taxon>Vagococcus</taxon>
    </lineage>
</organism>
<evidence type="ECO:0000313" key="4">
    <source>
        <dbReference type="Proteomes" id="UP000286773"/>
    </source>
</evidence>
<dbReference type="InterPro" id="IPR016843">
    <property type="entry name" value="S-AdoMet-dep_Ade-MeTrfase_prd"/>
</dbReference>
<dbReference type="Gene3D" id="3.40.50.150">
    <property type="entry name" value="Vaccinia Virus protein VP39"/>
    <property type="match status" value="1"/>
</dbReference>
<dbReference type="GO" id="GO:0003677">
    <property type="term" value="F:DNA binding"/>
    <property type="evidence" value="ECO:0007669"/>
    <property type="project" value="InterPro"/>
</dbReference>
<dbReference type="InterPro" id="IPR048375">
    <property type="entry name" value="YtxK-like_N"/>
</dbReference>
<dbReference type="InterPro" id="IPR052933">
    <property type="entry name" value="DNA_Protect_Modify"/>
</dbReference>
<dbReference type="InterPro" id="IPR029063">
    <property type="entry name" value="SAM-dependent_MTases_sf"/>
</dbReference>
<name>A0A430B2Y0_9ENTE</name>
<reference evidence="3 4" key="1">
    <citation type="submission" date="2017-05" db="EMBL/GenBank/DDBJ databases">
        <title>Vagococcus spp. assemblies.</title>
        <authorList>
            <person name="Gulvik C.A."/>
        </authorList>
    </citation>
    <scope>NUCLEOTIDE SEQUENCE [LARGE SCALE GENOMIC DNA]</scope>
    <source>
        <strain evidence="3 4">LMG 24798</strain>
    </source>
</reference>
<dbReference type="GO" id="GO:0008170">
    <property type="term" value="F:N-methyltransferase activity"/>
    <property type="evidence" value="ECO:0007669"/>
    <property type="project" value="InterPro"/>
</dbReference>
<gene>
    <name evidence="3" type="ORF">CBF27_00995</name>
</gene>
<dbReference type="Gene3D" id="1.10.150.470">
    <property type="match status" value="1"/>
</dbReference>
<dbReference type="OrthoDB" id="9788159at2"/>
<dbReference type="RefSeq" id="WP_126811489.1">
    <property type="nucleotide sequence ID" value="NZ_NGKC01000001.1"/>
</dbReference>
<keyword evidence="3" id="KW-0489">Methyltransferase</keyword>
<feature type="domain" description="YtxK-like N-terminal helical" evidence="2">
    <location>
        <begin position="9"/>
        <end position="89"/>
    </location>
</feature>
<dbReference type="PANTHER" id="PTHR41313">
    <property type="entry name" value="ADENINE-SPECIFIC METHYLTRANSFERASE"/>
    <property type="match status" value="1"/>
</dbReference>
<dbReference type="EMBL" id="NGKC01000001">
    <property type="protein sequence ID" value="RSU14591.1"/>
    <property type="molecule type" value="Genomic_DNA"/>
</dbReference>